<dbReference type="InParanoid" id="A0A7M7HK94"/>
<dbReference type="InterPro" id="IPR013587">
    <property type="entry name" value="Nitrate/nitrite_sensing"/>
</dbReference>
<dbReference type="KEGG" id="spu:576613"/>
<dbReference type="RefSeq" id="XP_011666596.2">
    <property type="nucleotide sequence ID" value="XM_011668294.2"/>
</dbReference>
<feature type="domain" description="Guanylate cyclase" evidence="8">
    <location>
        <begin position="466"/>
        <end position="596"/>
    </location>
</feature>
<dbReference type="GO" id="GO:0004383">
    <property type="term" value="F:guanylate cyclase activity"/>
    <property type="evidence" value="ECO:0000318"/>
    <property type="project" value="GO_Central"/>
</dbReference>
<dbReference type="Gene3D" id="3.30.70.1230">
    <property type="entry name" value="Nucleotide cyclase"/>
    <property type="match status" value="1"/>
</dbReference>
<dbReference type="FunFam" id="3.30.70.1230:FF:000028">
    <property type="entry name" value="Guanylate cyclase"/>
    <property type="match status" value="1"/>
</dbReference>
<keyword evidence="5 7" id="KW-0472">Membrane</keyword>
<dbReference type="GO" id="GO:0006182">
    <property type="term" value="P:cGMP biosynthetic process"/>
    <property type="evidence" value="ECO:0000318"/>
    <property type="project" value="GO_Central"/>
</dbReference>
<keyword evidence="2 7" id="KW-0812">Transmembrane</keyword>
<dbReference type="InterPro" id="IPR050401">
    <property type="entry name" value="Cyclic_nucleotide_synthase"/>
</dbReference>
<dbReference type="RefSeq" id="XP_030837748.1">
    <property type="nucleotide sequence ID" value="XM_030981888.1"/>
</dbReference>
<feature type="transmembrane region" description="Helical" evidence="7">
    <location>
        <begin position="385"/>
        <end position="404"/>
    </location>
</feature>
<protein>
    <recommendedName>
        <fullName evidence="8">Guanylate cyclase domain-containing protein</fullName>
    </recommendedName>
</protein>
<evidence type="ECO:0000256" key="5">
    <source>
        <dbReference type="ARBA" id="ARBA00023136"/>
    </source>
</evidence>
<feature type="transmembrane region" description="Helical" evidence="7">
    <location>
        <begin position="85"/>
        <end position="105"/>
    </location>
</feature>
<evidence type="ECO:0000313" key="10">
    <source>
        <dbReference type="Proteomes" id="UP000007110"/>
    </source>
</evidence>
<dbReference type="SUPFAM" id="SSF55073">
    <property type="entry name" value="Nucleotide cyclase"/>
    <property type="match status" value="1"/>
</dbReference>
<dbReference type="GeneID" id="576613"/>
<evidence type="ECO:0000256" key="6">
    <source>
        <dbReference type="ARBA" id="ARBA00023239"/>
    </source>
</evidence>
<reference evidence="9" key="2">
    <citation type="submission" date="2021-01" db="UniProtKB">
        <authorList>
            <consortium name="EnsemblMetazoa"/>
        </authorList>
    </citation>
    <scope>IDENTIFICATION</scope>
</reference>
<dbReference type="GO" id="GO:0035556">
    <property type="term" value="P:intracellular signal transduction"/>
    <property type="evidence" value="ECO:0007669"/>
    <property type="project" value="InterPro"/>
</dbReference>
<keyword evidence="3" id="KW-0547">Nucleotide-binding</keyword>
<keyword evidence="6" id="KW-0456">Lyase</keyword>
<name>A0A7M7HK94_STRPU</name>
<dbReference type="GO" id="GO:0007168">
    <property type="term" value="P:receptor guanylyl cyclase signaling pathway"/>
    <property type="evidence" value="ECO:0000318"/>
    <property type="project" value="GO_Central"/>
</dbReference>
<dbReference type="Pfam" id="PF08376">
    <property type="entry name" value="NIT"/>
    <property type="match status" value="1"/>
</dbReference>
<dbReference type="SMART" id="SM00044">
    <property type="entry name" value="CYCc"/>
    <property type="match status" value="1"/>
</dbReference>
<dbReference type="PANTHER" id="PTHR11920:SF501">
    <property type="entry name" value="GUANYLATE CYCLASE 32E"/>
    <property type="match status" value="1"/>
</dbReference>
<dbReference type="GO" id="GO:0001653">
    <property type="term" value="F:peptide receptor activity"/>
    <property type="evidence" value="ECO:0000318"/>
    <property type="project" value="GO_Central"/>
</dbReference>
<dbReference type="OMA" id="MFYAQGN"/>
<evidence type="ECO:0000256" key="3">
    <source>
        <dbReference type="ARBA" id="ARBA00022741"/>
    </source>
</evidence>
<dbReference type="GO" id="GO:0005886">
    <property type="term" value="C:plasma membrane"/>
    <property type="evidence" value="ECO:0000318"/>
    <property type="project" value="GO_Central"/>
</dbReference>
<dbReference type="CDD" id="cd07302">
    <property type="entry name" value="CHD"/>
    <property type="match status" value="1"/>
</dbReference>
<keyword evidence="10" id="KW-1185">Reference proteome</keyword>
<dbReference type="InterPro" id="IPR029787">
    <property type="entry name" value="Nucleotide_cyclase"/>
</dbReference>
<dbReference type="InterPro" id="IPR001054">
    <property type="entry name" value="A/G_cyclase"/>
</dbReference>
<dbReference type="PANTHER" id="PTHR11920">
    <property type="entry name" value="GUANYLYL CYCLASE"/>
    <property type="match status" value="1"/>
</dbReference>
<comment type="subcellular location">
    <subcellularLocation>
        <location evidence="1">Membrane</location>
    </subcellularLocation>
</comment>
<evidence type="ECO:0000313" key="9">
    <source>
        <dbReference type="EnsemblMetazoa" id="XP_011666596"/>
    </source>
</evidence>
<dbReference type="Proteomes" id="UP000007110">
    <property type="component" value="Unassembled WGS sequence"/>
</dbReference>
<evidence type="ECO:0000259" key="8">
    <source>
        <dbReference type="PROSITE" id="PS50125"/>
    </source>
</evidence>
<dbReference type="Pfam" id="PF00211">
    <property type="entry name" value="Guanylate_cyc"/>
    <property type="match status" value="1"/>
</dbReference>
<dbReference type="PROSITE" id="PS50125">
    <property type="entry name" value="GUANYLATE_CYCLASE_2"/>
    <property type="match status" value="1"/>
</dbReference>
<dbReference type="OrthoDB" id="1890790at2759"/>
<dbReference type="GO" id="GO:0000166">
    <property type="term" value="F:nucleotide binding"/>
    <property type="evidence" value="ECO:0007669"/>
    <property type="project" value="UniProtKB-KW"/>
</dbReference>
<evidence type="ECO:0000256" key="1">
    <source>
        <dbReference type="ARBA" id="ARBA00004370"/>
    </source>
</evidence>
<accession>A0A7M7HK94</accession>
<evidence type="ECO:0000256" key="2">
    <source>
        <dbReference type="ARBA" id="ARBA00022692"/>
    </source>
</evidence>
<dbReference type="EnsemblMetazoa" id="XM_030981888">
    <property type="protein sequence ID" value="XP_030837748"/>
    <property type="gene ID" value="LOC576613"/>
</dbReference>
<dbReference type="Gene3D" id="6.10.250.780">
    <property type="match status" value="1"/>
</dbReference>
<proteinExistence type="predicted"/>
<organism evidence="9 10">
    <name type="scientific">Strongylocentrotus purpuratus</name>
    <name type="common">Purple sea urchin</name>
    <dbReference type="NCBI Taxonomy" id="7668"/>
    <lineage>
        <taxon>Eukaryota</taxon>
        <taxon>Metazoa</taxon>
        <taxon>Echinodermata</taxon>
        <taxon>Eleutherozoa</taxon>
        <taxon>Echinozoa</taxon>
        <taxon>Echinoidea</taxon>
        <taxon>Euechinoidea</taxon>
        <taxon>Echinacea</taxon>
        <taxon>Camarodonta</taxon>
        <taxon>Echinidea</taxon>
        <taxon>Strongylocentrotidae</taxon>
        <taxon>Strongylocentrotus</taxon>
    </lineage>
</organism>
<dbReference type="EnsemblMetazoa" id="XM_011668294">
    <property type="protein sequence ID" value="XP_011666596"/>
    <property type="gene ID" value="LOC576613"/>
</dbReference>
<sequence>MPVRGPISAQSIDRGPLVAHTNAVPISRDDDFIAAGGRYTLAGRRFSFGSLSQVSDTIRDLLLHPNEIAKCRENPLTRQGKRIQLAKMLILISIPVFSLAILAVMDLHDIARDNIVNVEVRNVIRFSRDIGLLLSCLQRERDMSALYVSQIGPENKAFLSEPYEATDSALHELQDWPAENSIINELPFFRQKSDFQAHLANHRRGLHRSNTTAYLEIHFYTDPLRIIIDWLYDSVGNSKGHGLWRTLVAYQLLIVSNVDTGIERTLGSLFFSQGGYYRHEDYVWYLEKYTVGTWNFEAAKRYSTLITSLYHELIGNQINLTYVVEIMRQEILDGESTSREPNFEDATLWFEKMTVYIDILENLQKNMADKILERLGADMENDTKAIAISIFLVILVVIMCPLILRAFWTLTTSIQNCALSLATQTKALNTEKKRANWLLCSMLPETVANQLMHGYNVQAEWYDSATVFFADIFGFSRLCAESSPMQVVEMLNGLYLVFDSRIEHYDVYKVETINETYMLASGLPVRKGDQHAGEVATIALDLQYHVSFLEVPHKRNEKLTIRVGIHSGPVVAAVVGLKMPRYCLFGDTVNIASRMQTTGVPGRVQISYETFAALNDLGGYKVVKRGEIEIKGKGLLTTYWLNGKDNFEHSMVSLIEPSSQLGDMSLHEHKYEHMYQQKYTGRIQIRRADQSENLNAGSV</sequence>
<evidence type="ECO:0000256" key="7">
    <source>
        <dbReference type="SAM" id="Phobius"/>
    </source>
</evidence>
<dbReference type="AlphaFoldDB" id="A0A7M7HK94"/>
<reference evidence="10" key="1">
    <citation type="submission" date="2015-02" db="EMBL/GenBank/DDBJ databases">
        <title>Genome sequencing for Strongylocentrotus purpuratus.</title>
        <authorList>
            <person name="Murali S."/>
            <person name="Liu Y."/>
            <person name="Vee V."/>
            <person name="English A."/>
            <person name="Wang M."/>
            <person name="Skinner E."/>
            <person name="Han Y."/>
            <person name="Muzny D.M."/>
            <person name="Worley K.C."/>
            <person name="Gibbs R.A."/>
        </authorList>
    </citation>
    <scope>NUCLEOTIDE SEQUENCE</scope>
</reference>
<evidence type="ECO:0000256" key="4">
    <source>
        <dbReference type="ARBA" id="ARBA00022989"/>
    </source>
</evidence>
<keyword evidence="4 7" id="KW-1133">Transmembrane helix</keyword>